<dbReference type="AlphaFoldDB" id="A0A6A4VD35"/>
<dbReference type="EMBL" id="VIIS01001911">
    <property type="protein sequence ID" value="KAF0291059.1"/>
    <property type="molecule type" value="Genomic_DNA"/>
</dbReference>
<comment type="caution">
    <text evidence="1">The sequence shown here is derived from an EMBL/GenBank/DDBJ whole genome shotgun (WGS) entry which is preliminary data.</text>
</comment>
<evidence type="ECO:0000313" key="2">
    <source>
        <dbReference type="Proteomes" id="UP000440578"/>
    </source>
</evidence>
<name>A0A6A4VD35_AMPAM</name>
<protein>
    <submittedName>
        <fullName evidence="1">Uncharacterized protein</fullName>
    </submittedName>
</protein>
<organism evidence="1 2">
    <name type="scientific">Amphibalanus amphitrite</name>
    <name type="common">Striped barnacle</name>
    <name type="synonym">Balanus amphitrite</name>
    <dbReference type="NCBI Taxonomy" id="1232801"/>
    <lineage>
        <taxon>Eukaryota</taxon>
        <taxon>Metazoa</taxon>
        <taxon>Ecdysozoa</taxon>
        <taxon>Arthropoda</taxon>
        <taxon>Crustacea</taxon>
        <taxon>Multicrustacea</taxon>
        <taxon>Cirripedia</taxon>
        <taxon>Thoracica</taxon>
        <taxon>Thoracicalcarea</taxon>
        <taxon>Balanomorpha</taxon>
        <taxon>Balanoidea</taxon>
        <taxon>Balanidae</taxon>
        <taxon>Amphibalaninae</taxon>
        <taxon>Amphibalanus</taxon>
    </lineage>
</organism>
<evidence type="ECO:0000313" key="1">
    <source>
        <dbReference type="EMBL" id="KAF0291059.1"/>
    </source>
</evidence>
<dbReference type="Proteomes" id="UP000440578">
    <property type="component" value="Unassembled WGS sequence"/>
</dbReference>
<gene>
    <name evidence="1" type="ORF">FJT64_010769</name>
</gene>
<sequence>MSDFPLRCSEACPMRKCNDQWKLVILAVLVLGAVGRPQYQSGYGTGPLSEAKLWRRVVDTDKEDYRAARAAAAIALRLFRNAGTQTNTIKDVEPIYKYKRPKFATSYRPPTAH</sequence>
<accession>A0A6A4VD35</accession>
<keyword evidence="2" id="KW-1185">Reference proteome</keyword>
<proteinExistence type="predicted"/>
<reference evidence="1 2" key="1">
    <citation type="submission" date="2019-07" db="EMBL/GenBank/DDBJ databases">
        <title>Draft genome assembly of a fouling barnacle, Amphibalanus amphitrite (Darwin, 1854): The first reference genome for Thecostraca.</title>
        <authorList>
            <person name="Kim W."/>
        </authorList>
    </citation>
    <scope>NUCLEOTIDE SEQUENCE [LARGE SCALE GENOMIC DNA]</scope>
    <source>
        <strain evidence="1">SNU_AA5</strain>
        <tissue evidence="1">Soma without cirri and trophi</tissue>
    </source>
</reference>